<dbReference type="PANTHER" id="PTHR20961">
    <property type="entry name" value="GLYCOSYLTRANSFERASE"/>
    <property type="match status" value="1"/>
</dbReference>
<evidence type="ECO:0000256" key="2">
    <source>
        <dbReference type="ARBA" id="ARBA00022679"/>
    </source>
</evidence>
<dbReference type="GO" id="GO:0016757">
    <property type="term" value="F:glycosyltransferase activity"/>
    <property type="evidence" value="ECO:0007669"/>
    <property type="project" value="UniProtKB-KW"/>
</dbReference>
<protein>
    <recommendedName>
        <fullName evidence="4">Glycosyltransferase 61 catalytic domain-containing protein</fullName>
    </recommendedName>
</protein>
<keyword evidence="2" id="KW-0808">Transferase</keyword>
<dbReference type="EMBL" id="FNHL01000004">
    <property type="protein sequence ID" value="SDM93073.1"/>
    <property type="molecule type" value="Genomic_DNA"/>
</dbReference>
<evidence type="ECO:0000256" key="1">
    <source>
        <dbReference type="ARBA" id="ARBA00022676"/>
    </source>
</evidence>
<dbReference type="InterPro" id="IPR049625">
    <property type="entry name" value="Glyco_transf_61_cat"/>
</dbReference>
<gene>
    <name evidence="5" type="ORF">SAMN04487949_2885</name>
</gene>
<evidence type="ECO:0000313" key="5">
    <source>
        <dbReference type="EMBL" id="SDM93073.1"/>
    </source>
</evidence>
<dbReference type="Pfam" id="PF04577">
    <property type="entry name" value="Glyco_transf_61"/>
    <property type="match status" value="1"/>
</dbReference>
<evidence type="ECO:0000256" key="3">
    <source>
        <dbReference type="ARBA" id="ARBA00023180"/>
    </source>
</evidence>
<keyword evidence="3" id="KW-0325">Glycoprotein</keyword>
<keyword evidence="6" id="KW-1185">Reference proteome</keyword>
<organism evidence="5 6">
    <name type="scientific">Halogranum gelatinilyticum</name>
    <dbReference type="NCBI Taxonomy" id="660521"/>
    <lineage>
        <taxon>Archaea</taxon>
        <taxon>Methanobacteriati</taxon>
        <taxon>Methanobacteriota</taxon>
        <taxon>Stenosarchaea group</taxon>
        <taxon>Halobacteria</taxon>
        <taxon>Halobacteriales</taxon>
        <taxon>Haloferacaceae</taxon>
    </lineage>
</organism>
<dbReference type="RefSeq" id="WP_089698552.1">
    <property type="nucleotide sequence ID" value="NZ_FNHL01000004.1"/>
</dbReference>
<dbReference type="OrthoDB" id="140964at2157"/>
<dbReference type="Proteomes" id="UP000199451">
    <property type="component" value="Unassembled WGS sequence"/>
</dbReference>
<accession>A0A1G9X9R9</accession>
<name>A0A1G9X9R9_9EURY</name>
<evidence type="ECO:0000313" key="6">
    <source>
        <dbReference type="Proteomes" id="UP000199451"/>
    </source>
</evidence>
<keyword evidence="1" id="KW-0328">Glycosyltransferase</keyword>
<dbReference type="AlphaFoldDB" id="A0A1G9X9R9"/>
<dbReference type="InterPro" id="IPR007657">
    <property type="entry name" value="Glycosyltransferase_61"/>
</dbReference>
<proteinExistence type="predicted"/>
<dbReference type="STRING" id="660521.SAMN04487949_2885"/>
<evidence type="ECO:0000259" key="4">
    <source>
        <dbReference type="Pfam" id="PF04577"/>
    </source>
</evidence>
<sequence length="395" mass="44696">MSIISETIFEIKKNGIISGIKWGSRLLATSLIQPTADILDSYFPFIFIRGEKLKEAFEENGTIYTYGDPYYLNIDGNEEETKTAPDYITSKSGRRKVDQPFVGILHEVHIVGDYPIPIKGRSIIQEAVVSTSHLVLHLGYSLSRLLTGQYSGRKEVDTGVLLFNKWNSGYYHWTTETLTRLISIKKYIEHTNTNLKLIVGPNLTRFQEDTLSLLGFANDQIIRYNVSSMKVNRLIVPSNRRGFDPGDPAPVDYRYLRHQMREIVDVESEGHSSRVYISRQDAPTRQVTNEKEVITMLKSYGFELVTLSENNVQENIRIFSKADVVVAPHGAGLTDIIYSNSLSVIELLKEDDCSAAYYTLSKSLSHDYYSLLCDSDGKNLSVDVAKLEKLVNEVI</sequence>
<reference evidence="6" key="1">
    <citation type="submission" date="2016-10" db="EMBL/GenBank/DDBJ databases">
        <authorList>
            <person name="Varghese N."/>
            <person name="Submissions S."/>
        </authorList>
    </citation>
    <scope>NUCLEOTIDE SEQUENCE [LARGE SCALE GENOMIC DNA]</scope>
    <source>
        <strain evidence="6">CGMCC 1.10119</strain>
    </source>
</reference>
<feature type="domain" description="Glycosyltransferase 61 catalytic" evidence="4">
    <location>
        <begin position="170"/>
        <end position="340"/>
    </location>
</feature>